<organism evidence="6 7">
    <name type="scientific">Lupinus albus</name>
    <name type="common">White lupine</name>
    <name type="synonym">Lupinus termis</name>
    <dbReference type="NCBI Taxonomy" id="3870"/>
    <lineage>
        <taxon>Eukaryota</taxon>
        <taxon>Viridiplantae</taxon>
        <taxon>Streptophyta</taxon>
        <taxon>Embryophyta</taxon>
        <taxon>Tracheophyta</taxon>
        <taxon>Spermatophyta</taxon>
        <taxon>Magnoliopsida</taxon>
        <taxon>eudicotyledons</taxon>
        <taxon>Gunneridae</taxon>
        <taxon>Pentapetalae</taxon>
        <taxon>rosids</taxon>
        <taxon>fabids</taxon>
        <taxon>Fabales</taxon>
        <taxon>Fabaceae</taxon>
        <taxon>Papilionoideae</taxon>
        <taxon>50 kb inversion clade</taxon>
        <taxon>genistoids sensu lato</taxon>
        <taxon>core genistoids</taxon>
        <taxon>Genisteae</taxon>
        <taxon>Lupinus</taxon>
    </lineage>
</organism>
<sequence>MDTDKDGQEDPQFQPPPPTTASDPLPKKQKHLSSEGESPSTLPPDAVINNNGSFDAVMTLPIIAMNPKKSKKKNNNMWATKSKKGKKKKKSKVNNNNNSSNNNNAKREDTVLITPIQRFPDKSDDIPEMKICLSKVYKAEKVELSDDRMSAGSTKGYRMVRATRGVVEGAWYFEIKILKLGQTGHTRLGWSTEKGDLQAPVGFDGNSFGYRDIDGSKIHKAFRERYGEDGYKEGDVIGFYINLPDGDKHAPKALHLVWYKGQRYVHAQDAKEDPPKLVPGSEISFFKNGVCQGVAFKDLCGGRYYPAASMYTLPNEPNCTVKFNFGPDFEFFPEDFNDRPIPKPMIEVPYHGFDNRVENGESTDKKSSKE</sequence>
<dbReference type="InterPro" id="IPR037353">
    <property type="entry name" value="ASH2"/>
</dbReference>
<dbReference type="PROSITE" id="PS50188">
    <property type="entry name" value="B302_SPRY"/>
    <property type="match status" value="1"/>
</dbReference>
<evidence type="ECO:0000256" key="1">
    <source>
        <dbReference type="ARBA" id="ARBA00004123"/>
    </source>
</evidence>
<name>A0A6A4QPP2_LUPAL</name>
<dbReference type="Gene3D" id="2.60.120.920">
    <property type="match status" value="1"/>
</dbReference>
<dbReference type="SMART" id="SM00449">
    <property type="entry name" value="SPRY"/>
    <property type="match status" value="1"/>
</dbReference>
<accession>A0A6A4QPP2</accession>
<dbReference type="OrthoDB" id="10266026at2759"/>
<feature type="compositionally biased region" description="Low complexity" evidence="4">
    <location>
        <begin position="93"/>
        <end position="104"/>
    </location>
</feature>
<dbReference type="Pfam" id="PF00622">
    <property type="entry name" value="SPRY"/>
    <property type="match status" value="1"/>
</dbReference>
<dbReference type="CDD" id="cd12872">
    <property type="entry name" value="SPRY_Ash2"/>
    <property type="match status" value="1"/>
</dbReference>
<evidence type="ECO:0000259" key="5">
    <source>
        <dbReference type="PROSITE" id="PS50188"/>
    </source>
</evidence>
<protein>
    <submittedName>
        <fullName evidence="6">Putative SPRY domain, concanavalin A-like lectin/glucanase domain-containing protein</fullName>
    </submittedName>
</protein>
<dbReference type="InterPro" id="IPR043136">
    <property type="entry name" value="B30.2/SPRY_sf"/>
</dbReference>
<feature type="region of interest" description="Disordered" evidence="4">
    <location>
        <begin position="1"/>
        <end position="52"/>
    </location>
</feature>
<dbReference type="EMBL" id="WOCE01000003">
    <property type="protein sequence ID" value="KAE9616398.1"/>
    <property type="molecule type" value="Genomic_DNA"/>
</dbReference>
<dbReference type="GO" id="GO:0048188">
    <property type="term" value="C:Set1C/COMPASS complex"/>
    <property type="evidence" value="ECO:0007669"/>
    <property type="project" value="InterPro"/>
</dbReference>
<evidence type="ECO:0000313" key="6">
    <source>
        <dbReference type="EMBL" id="KAE9616398.1"/>
    </source>
</evidence>
<gene>
    <name evidence="6" type="ORF">Lalb_Chr03g0024481</name>
</gene>
<reference evidence="7" key="1">
    <citation type="journal article" date="2020" name="Nat. Commun.">
        <title>Genome sequence of the cluster root forming white lupin.</title>
        <authorList>
            <person name="Hufnagel B."/>
            <person name="Marques A."/>
            <person name="Soriano A."/>
            <person name="Marques L."/>
            <person name="Divol F."/>
            <person name="Doumas P."/>
            <person name="Sallet E."/>
            <person name="Mancinotti D."/>
            <person name="Carrere S."/>
            <person name="Marande W."/>
            <person name="Arribat S."/>
            <person name="Keller J."/>
            <person name="Huneau C."/>
            <person name="Blein T."/>
            <person name="Aime D."/>
            <person name="Laguerre M."/>
            <person name="Taylor J."/>
            <person name="Schubert V."/>
            <person name="Nelson M."/>
            <person name="Geu-Flores F."/>
            <person name="Crespi M."/>
            <person name="Gallardo-Guerrero K."/>
            <person name="Delaux P.-M."/>
            <person name="Salse J."/>
            <person name="Berges H."/>
            <person name="Guyot R."/>
            <person name="Gouzy J."/>
            <person name="Peret B."/>
        </authorList>
    </citation>
    <scope>NUCLEOTIDE SEQUENCE [LARGE SCALE GENOMIC DNA]</scope>
    <source>
        <strain evidence="7">cv. Amiga</strain>
    </source>
</reference>
<evidence type="ECO:0000256" key="3">
    <source>
        <dbReference type="ARBA" id="ARBA00023242"/>
    </source>
</evidence>
<keyword evidence="7" id="KW-1185">Reference proteome</keyword>
<keyword evidence="6" id="KW-0430">Lectin</keyword>
<dbReference type="InterPro" id="IPR001870">
    <property type="entry name" value="B30.2/SPRY"/>
</dbReference>
<dbReference type="PANTHER" id="PTHR10598">
    <property type="entry name" value="SET1/ASH2 HISTONE METHYLTRANSFERASE COMPLEX SUBUNIT ASH2"/>
    <property type="match status" value="1"/>
</dbReference>
<comment type="subcellular location">
    <subcellularLocation>
        <location evidence="1">Nucleus</location>
    </subcellularLocation>
</comment>
<dbReference type="Proteomes" id="UP000447434">
    <property type="component" value="Chromosome 3"/>
</dbReference>
<dbReference type="GO" id="GO:0000976">
    <property type="term" value="F:transcription cis-regulatory region binding"/>
    <property type="evidence" value="ECO:0007669"/>
    <property type="project" value="TreeGrafter"/>
</dbReference>
<comment type="caution">
    <text evidence="6">The sequence shown here is derived from an EMBL/GenBank/DDBJ whole genome shotgun (WGS) entry which is preliminary data.</text>
</comment>
<feature type="region of interest" description="Disordered" evidence="4">
    <location>
        <begin position="65"/>
        <end position="109"/>
    </location>
</feature>
<dbReference type="GO" id="GO:0030246">
    <property type="term" value="F:carbohydrate binding"/>
    <property type="evidence" value="ECO:0007669"/>
    <property type="project" value="UniProtKB-KW"/>
</dbReference>
<dbReference type="InterPro" id="IPR013320">
    <property type="entry name" value="ConA-like_dom_sf"/>
</dbReference>
<feature type="domain" description="B30.2/SPRY" evidence="5">
    <location>
        <begin position="111"/>
        <end position="330"/>
    </location>
</feature>
<dbReference type="SUPFAM" id="SSF49899">
    <property type="entry name" value="Concanavalin A-like lectins/glucanases"/>
    <property type="match status" value="1"/>
</dbReference>
<feature type="compositionally biased region" description="Basic residues" evidence="4">
    <location>
        <begin position="81"/>
        <end position="92"/>
    </location>
</feature>
<dbReference type="AlphaFoldDB" id="A0A6A4QPP2"/>
<dbReference type="InterPro" id="IPR003877">
    <property type="entry name" value="SPRY_dom"/>
</dbReference>
<keyword evidence="3" id="KW-0539">Nucleus</keyword>
<evidence type="ECO:0000313" key="7">
    <source>
        <dbReference type="Proteomes" id="UP000447434"/>
    </source>
</evidence>
<evidence type="ECO:0000256" key="4">
    <source>
        <dbReference type="SAM" id="MobiDB-lite"/>
    </source>
</evidence>
<keyword evidence="2" id="KW-0464">Manganese</keyword>
<dbReference type="PANTHER" id="PTHR10598:SF0">
    <property type="entry name" value="SET1_ASH2 HISTONE METHYLTRANSFERASE COMPLEX SUBUNIT ASH2"/>
    <property type="match status" value="1"/>
</dbReference>
<dbReference type="FunFam" id="2.60.120.920:FF:000043">
    <property type="entry name" value="Protein TRAUCO"/>
    <property type="match status" value="1"/>
</dbReference>
<proteinExistence type="predicted"/>
<evidence type="ECO:0000256" key="2">
    <source>
        <dbReference type="ARBA" id="ARBA00023211"/>
    </source>
</evidence>